<gene>
    <name evidence="1" type="ORF">CLV51_101553</name>
</gene>
<keyword evidence="2" id="KW-1185">Reference proteome</keyword>
<evidence type="ECO:0000313" key="1">
    <source>
        <dbReference type="EMBL" id="PSL49223.1"/>
    </source>
</evidence>
<evidence type="ECO:0000313" key="2">
    <source>
        <dbReference type="Proteomes" id="UP000240971"/>
    </source>
</evidence>
<accession>A0A2P8HSN5</accession>
<dbReference type="Proteomes" id="UP000240971">
    <property type="component" value="Unassembled WGS sequence"/>
</dbReference>
<dbReference type="AlphaFoldDB" id="A0A2P8HSN5"/>
<reference evidence="1 2" key="1">
    <citation type="submission" date="2018-03" db="EMBL/GenBank/DDBJ databases">
        <title>Genomic Encyclopedia of Archaeal and Bacterial Type Strains, Phase II (KMG-II): from individual species to whole genera.</title>
        <authorList>
            <person name="Goeker M."/>
        </authorList>
    </citation>
    <scope>NUCLEOTIDE SEQUENCE [LARGE SCALE GENOMIC DNA]</scope>
    <source>
        <strain evidence="1 2">DSM 24859</strain>
    </source>
</reference>
<comment type="caution">
    <text evidence="1">The sequence shown here is derived from an EMBL/GenBank/DDBJ whole genome shotgun (WGS) entry which is preliminary data.</text>
</comment>
<protein>
    <submittedName>
        <fullName evidence="1">Uncharacterized protein</fullName>
    </submittedName>
</protein>
<sequence length="83" mass="9733">MLILFFYLKRYKAALSCAFVGWRQILNSKNKISIIILISLILKKTKAAGGSTRYYIIIYLHTELRNKQFRILPTRNRINNNGN</sequence>
<proteinExistence type="predicted"/>
<dbReference type="EMBL" id="PYAW01000001">
    <property type="protein sequence ID" value="PSL49223.1"/>
    <property type="molecule type" value="Genomic_DNA"/>
</dbReference>
<name>A0A2P8HSN5_CHINA</name>
<organism evidence="1 2">
    <name type="scientific">Chitinophaga niastensis</name>
    <dbReference type="NCBI Taxonomy" id="536980"/>
    <lineage>
        <taxon>Bacteria</taxon>
        <taxon>Pseudomonadati</taxon>
        <taxon>Bacteroidota</taxon>
        <taxon>Chitinophagia</taxon>
        <taxon>Chitinophagales</taxon>
        <taxon>Chitinophagaceae</taxon>
        <taxon>Chitinophaga</taxon>
    </lineage>
</organism>